<sequence>MPLRAIAYASEAVASLSAERLRGLVNDAVAFNEAADITGVLLFDGHRFLQYLEGPQQGVDAAWRRILDSSSHHSVVELNRGRIGRRQFSHWRMGWLQVEHTALGRVALSDWTGFVRSTASGIPTSALDRLQLLTAPLLRADQGGPMMQAALAGGSGS</sequence>
<organism evidence="2 3">
    <name type="scientific">Stenotrophomonas maltophilia</name>
    <name type="common">Pseudomonas maltophilia</name>
    <name type="synonym">Xanthomonas maltophilia</name>
    <dbReference type="NCBI Taxonomy" id="40324"/>
    <lineage>
        <taxon>Bacteria</taxon>
        <taxon>Pseudomonadati</taxon>
        <taxon>Pseudomonadota</taxon>
        <taxon>Gammaproteobacteria</taxon>
        <taxon>Lysobacterales</taxon>
        <taxon>Lysobacteraceae</taxon>
        <taxon>Stenotrophomonas</taxon>
        <taxon>Stenotrophomonas maltophilia group</taxon>
    </lineage>
</organism>
<dbReference type="SMART" id="SM01034">
    <property type="entry name" value="BLUF"/>
    <property type="match status" value="1"/>
</dbReference>
<dbReference type="Pfam" id="PF04940">
    <property type="entry name" value="BLUF"/>
    <property type="match status" value="1"/>
</dbReference>
<dbReference type="EMBL" id="LYVI01000002">
    <property type="protein sequence ID" value="OBU63020.1"/>
    <property type="molecule type" value="Genomic_DNA"/>
</dbReference>
<dbReference type="Gene3D" id="3.30.70.100">
    <property type="match status" value="1"/>
</dbReference>
<name>A0AAP7GUW5_STEMA</name>
<dbReference type="SUPFAM" id="SSF54975">
    <property type="entry name" value="Acylphosphatase/BLUF domain-like"/>
    <property type="match status" value="1"/>
</dbReference>
<dbReference type="Proteomes" id="UP000092125">
    <property type="component" value="Unassembled WGS sequence"/>
</dbReference>
<dbReference type="AlphaFoldDB" id="A0AAP7GUW5"/>
<gene>
    <name evidence="2" type="ORF">A9K56_05105</name>
</gene>
<proteinExistence type="predicted"/>
<accession>A0AAP7GUW5</accession>
<dbReference type="GO" id="GO:0009882">
    <property type="term" value="F:blue light photoreceptor activity"/>
    <property type="evidence" value="ECO:0007669"/>
    <property type="project" value="InterPro"/>
</dbReference>
<evidence type="ECO:0000313" key="3">
    <source>
        <dbReference type="Proteomes" id="UP000092125"/>
    </source>
</evidence>
<evidence type="ECO:0000259" key="1">
    <source>
        <dbReference type="PROSITE" id="PS50925"/>
    </source>
</evidence>
<dbReference type="GO" id="GO:0071949">
    <property type="term" value="F:FAD binding"/>
    <property type="evidence" value="ECO:0007669"/>
    <property type="project" value="InterPro"/>
</dbReference>
<protein>
    <submittedName>
        <fullName evidence="2">F420H(2):quinone oxidoreductase</fullName>
    </submittedName>
</protein>
<dbReference type="RefSeq" id="WP_065181608.1">
    <property type="nucleotide sequence ID" value="NZ_LYVI01000002.1"/>
</dbReference>
<dbReference type="InterPro" id="IPR007024">
    <property type="entry name" value="BLUF_domain"/>
</dbReference>
<evidence type="ECO:0000313" key="2">
    <source>
        <dbReference type="EMBL" id="OBU63020.1"/>
    </source>
</evidence>
<dbReference type="PROSITE" id="PS50925">
    <property type="entry name" value="BLUF"/>
    <property type="match status" value="1"/>
</dbReference>
<comment type="caution">
    <text evidence="2">The sequence shown here is derived from an EMBL/GenBank/DDBJ whole genome shotgun (WGS) entry which is preliminary data.</text>
</comment>
<dbReference type="InterPro" id="IPR036046">
    <property type="entry name" value="Acylphosphatase-like_dom_sf"/>
</dbReference>
<reference evidence="2 3" key="1">
    <citation type="submission" date="2016-05" db="EMBL/GenBank/DDBJ databases">
        <title>Draft Genome Sequences of Stenotrophomonas maltophilia Strains Sm32COP, Sm41DVV, Sm46PAILV, SmF3, SmF22, SmSOFb1 and SmCVFa1, Isolated from Different Manures, in France.</title>
        <authorList>
            <person name="Nazaret S."/>
            <person name="Bodilis J."/>
        </authorList>
    </citation>
    <scope>NUCLEOTIDE SEQUENCE [LARGE SCALE GENOMIC DNA]</scope>
    <source>
        <strain evidence="2 3">Sm41DVV</strain>
    </source>
</reference>
<feature type="domain" description="BLUF" evidence="1">
    <location>
        <begin position="3"/>
        <end position="94"/>
    </location>
</feature>